<dbReference type="Gene3D" id="3.40.50.720">
    <property type="entry name" value="NAD(P)-binding Rossmann-like Domain"/>
    <property type="match status" value="1"/>
</dbReference>
<dbReference type="GO" id="GO:0016616">
    <property type="term" value="F:oxidoreductase activity, acting on the CH-OH group of donors, NAD or NADP as acceptor"/>
    <property type="evidence" value="ECO:0007669"/>
    <property type="project" value="TreeGrafter"/>
</dbReference>
<gene>
    <name evidence="4" type="ORF">SODALDRAFT_335463</name>
</gene>
<accession>A0A3N2PPC4</accession>
<dbReference type="RefSeq" id="XP_028464165.1">
    <property type="nucleotide sequence ID" value="XM_028612463.1"/>
</dbReference>
<dbReference type="PANTHER" id="PTHR10366:SF562">
    <property type="entry name" value="ALDEHYDE REDUCTASE II (AFU_ORTHOLOGUE AFUA_1G11360)"/>
    <property type="match status" value="1"/>
</dbReference>
<dbReference type="OrthoDB" id="2735536at2759"/>
<reference evidence="4 5" key="1">
    <citation type="journal article" date="2018" name="Mol. Ecol.">
        <title>The obligate alkalophilic soda-lake fungus Sodiomyces alkalinus has shifted to a protein diet.</title>
        <authorList>
            <person name="Grum-Grzhimaylo A.A."/>
            <person name="Falkoski D.L."/>
            <person name="van den Heuvel J."/>
            <person name="Valero-Jimenez C.A."/>
            <person name="Min B."/>
            <person name="Choi I.G."/>
            <person name="Lipzen A."/>
            <person name="Daum C.G."/>
            <person name="Aanen D.K."/>
            <person name="Tsang A."/>
            <person name="Henrissat B."/>
            <person name="Bilanenko E.N."/>
            <person name="de Vries R.P."/>
            <person name="van Kan J.A.L."/>
            <person name="Grigoriev I.V."/>
            <person name="Debets A.J.M."/>
        </authorList>
    </citation>
    <scope>NUCLEOTIDE SEQUENCE [LARGE SCALE GENOMIC DNA]</scope>
    <source>
        <strain evidence="4 5">F11</strain>
    </source>
</reference>
<dbReference type="AlphaFoldDB" id="A0A3N2PPC4"/>
<organism evidence="4 5">
    <name type="scientific">Sodiomyces alkalinus (strain CBS 110278 / VKM F-3762 / F11)</name>
    <name type="common">Alkaliphilic filamentous fungus</name>
    <dbReference type="NCBI Taxonomy" id="1314773"/>
    <lineage>
        <taxon>Eukaryota</taxon>
        <taxon>Fungi</taxon>
        <taxon>Dikarya</taxon>
        <taxon>Ascomycota</taxon>
        <taxon>Pezizomycotina</taxon>
        <taxon>Sordariomycetes</taxon>
        <taxon>Hypocreomycetidae</taxon>
        <taxon>Glomerellales</taxon>
        <taxon>Plectosphaerellaceae</taxon>
        <taxon>Sodiomyces</taxon>
    </lineage>
</organism>
<sequence>MATNDSPLVLVTGINGYIGSAAVLQFLAAGYRVRGTVRSLSTYKPALVEAFSSYIEAGTLQLVEVSDFFAPDAWDHVVRGVHGIAHVAAPGMRSEDTTTDPNIIIPQVRDGMTNLLRAAQSRAGPQLKSVVLLSSLAAIMRFKQDPGYRYTGDESVNTQYIDMAIQRAAKPNPGLVYTAIKAAIEQAFFDFVGQQPDGPDRSSSSAFAGTVVSPSFVIGPVVVRPRDPTALPASVRSAWHVVAGGPWPADFPFPAFVDVRDVARALVFAVQQPDRAASQRLLLSAYRINFQAYADGLREKLPERRDAIRQGEPGEGYPADYVTWGAEEVGTDGSRFVQLSGQDYIPFPQCIVDTAKSFQPYMDEGKDKELGDEVPVLY</sequence>
<dbReference type="InterPro" id="IPR036291">
    <property type="entry name" value="NAD(P)-bd_dom_sf"/>
</dbReference>
<dbReference type="InterPro" id="IPR050425">
    <property type="entry name" value="NAD(P)_dehydrat-like"/>
</dbReference>
<evidence type="ECO:0000256" key="1">
    <source>
        <dbReference type="ARBA" id="ARBA00023002"/>
    </source>
</evidence>
<dbReference type="SUPFAM" id="SSF51735">
    <property type="entry name" value="NAD(P)-binding Rossmann-fold domains"/>
    <property type="match status" value="1"/>
</dbReference>
<dbReference type="PANTHER" id="PTHR10366">
    <property type="entry name" value="NAD DEPENDENT EPIMERASE/DEHYDRATASE"/>
    <property type="match status" value="1"/>
</dbReference>
<dbReference type="Proteomes" id="UP000272025">
    <property type="component" value="Unassembled WGS sequence"/>
</dbReference>
<protein>
    <submittedName>
        <fullName evidence="4">Ketoreductase</fullName>
    </submittedName>
</protein>
<evidence type="ECO:0000256" key="2">
    <source>
        <dbReference type="ARBA" id="ARBA00023445"/>
    </source>
</evidence>
<name>A0A3N2PPC4_SODAK</name>
<keyword evidence="1" id="KW-0560">Oxidoreductase</keyword>
<dbReference type="GeneID" id="39580941"/>
<feature type="domain" description="NAD-dependent epimerase/dehydratase" evidence="3">
    <location>
        <begin position="9"/>
        <end position="278"/>
    </location>
</feature>
<dbReference type="EMBL" id="ML119059">
    <property type="protein sequence ID" value="ROT36359.1"/>
    <property type="molecule type" value="Genomic_DNA"/>
</dbReference>
<evidence type="ECO:0000313" key="5">
    <source>
        <dbReference type="Proteomes" id="UP000272025"/>
    </source>
</evidence>
<comment type="similarity">
    <text evidence="2">Belongs to the NAD(P)-dependent epimerase/dehydratase family. Dihydroflavonol-4-reductase subfamily.</text>
</comment>
<dbReference type="InterPro" id="IPR001509">
    <property type="entry name" value="Epimerase_deHydtase"/>
</dbReference>
<proteinExistence type="inferred from homology"/>
<keyword evidence="5" id="KW-1185">Reference proteome</keyword>
<dbReference type="Pfam" id="PF01370">
    <property type="entry name" value="Epimerase"/>
    <property type="match status" value="1"/>
</dbReference>
<evidence type="ECO:0000313" key="4">
    <source>
        <dbReference type="EMBL" id="ROT36359.1"/>
    </source>
</evidence>
<evidence type="ECO:0000259" key="3">
    <source>
        <dbReference type="Pfam" id="PF01370"/>
    </source>
</evidence>
<dbReference type="STRING" id="1314773.A0A3N2PPC4"/>